<keyword evidence="2" id="KW-1133">Transmembrane helix</keyword>
<feature type="region of interest" description="Disordered" evidence="1">
    <location>
        <begin position="327"/>
        <end position="351"/>
    </location>
</feature>
<gene>
    <name evidence="4" type="ORF">EDD28_0343</name>
</gene>
<dbReference type="InterPro" id="IPR051172">
    <property type="entry name" value="Chlamydia_OmcB"/>
</dbReference>
<proteinExistence type="predicted"/>
<keyword evidence="2" id="KW-0472">Membrane</keyword>
<dbReference type="EMBL" id="RKHQ01000001">
    <property type="protein sequence ID" value="ROR95781.1"/>
    <property type="molecule type" value="Genomic_DNA"/>
</dbReference>
<name>A0A3N2D7M6_9MICO</name>
<feature type="domain" description="DUF11" evidence="3">
    <location>
        <begin position="2995"/>
        <end position="3126"/>
    </location>
</feature>
<reference evidence="4 5" key="1">
    <citation type="submission" date="2018-11" db="EMBL/GenBank/DDBJ databases">
        <title>Sequencing the genomes of 1000 actinobacteria strains.</title>
        <authorList>
            <person name="Klenk H.-P."/>
        </authorList>
    </citation>
    <scope>NUCLEOTIDE SEQUENCE [LARGE SCALE GENOMIC DNA]</scope>
    <source>
        <strain evidence="4 5">DSM 13521</strain>
    </source>
</reference>
<dbReference type="Gene3D" id="2.60.40.10">
    <property type="entry name" value="Immunoglobulins"/>
    <property type="match status" value="1"/>
</dbReference>
<dbReference type="NCBIfam" id="TIGR01451">
    <property type="entry name" value="B_ant_repeat"/>
    <property type="match status" value="8"/>
</dbReference>
<evidence type="ECO:0000259" key="3">
    <source>
        <dbReference type="Pfam" id="PF01345"/>
    </source>
</evidence>
<feature type="compositionally biased region" description="Polar residues" evidence="1">
    <location>
        <begin position="3237"/>
        <end position="3255"/>
    </location>
</feature>
<feature type="region of interest" description="Disordered" evidence="1">
    <location>
        <begin position="1838"/>
        <end position="1859"/>
    </location>
</feature>
<dbReference type="GO" id="GO:0005975">
    <property type="term" value="P:carbohydrate metabolic process"/>
    <property type="evidence" value="ECO:0007669"/>
    <property type="project" value="UniProtKB-ARBA"/>
</dbReference>
<dbReference type="InterPro" id="IPR047589">
    <property type="entry name" value="DUF11_rpt"/>
</dbReference>
<evidence type="ECO:0000313" key="5">
    <source>
        <dbReference type="Proteomes" id="UP000275356"/>
    </source>
</evidence>
<feature type="region of interest" description="Disordered" evidence="1">
    <location>
        <begin position="2527"/>
        <end position="2548"/>
    </location>
</feature>
<dbReference type="Gene3D" id="2.60.40.740">
    <property type="match status" value="1"/>
</dbReference>
<accession>A0A3N2D7M6</accession>
<feature type="domain" description="DUF11" evidence="3">
    <location>
        <begin position="2010"/>
        <end position="2132"/>
    </location>
</feature>
<feature type="domain" description="DUF11" evidence="3">
    <location>
        <begin position="2703"/>
        <end position="2838"/>
    </location>
</feature>
<evidence type="ECO:0000256" key="1">
    <source>
        <dbReference type="SAM" id="MobiDB-lite"/>
    </source>
</evidence>
<feature type="domain" description="DUF11" evidence="3">
    <location>
        <begin position="2143"/>
        <end position="2268"/>
    </location>
</feature>
<feature type="compositionally biased region" description="Low complexity" evidence="1">
    <location>
        <begin position="2532"/>
        <end position="2545"/>
    </location>
</feature>
<feature type="domain" description="DUF11" evidence="3">
    <location>
        <begin position="1864"/>
        <end position="2000"/>
    </location>
</feature>
<organism evidence="4 5">
    <name type="scientific">Salana multivorans</name>
    <dbReference type="NCBI Taxonomy" id="120377"/>
    <lineage>
        <taxon>Bacteria</taxon>
        <taxon>Bacillati</taxon>
        <taxon>Actinomycetota</taxon>
        <taxon>Actinomycetes</taxon>
        <taxon>Micrococcales</taxon>
        <taxon>Beutenbergiaceae</taxon>
        <taxon>Salana</taxon>
    </lineage>
</organism>
<protein>
    <submittedName>
        <fullName evidence="4">LPXTG-motif cell wall-anchored protein/uncharacterized repeat protein (TIGR01451 family)</fullName>
    </submittedName>
</protein>
<feature type="compositionally biased region" description="Polar residues" evidence="1">
    <location>
        <begin position="1838"/>
        <end position="1855"/>
    </location>
</feature>
<feature type="domain" description="DUF11" evidence="3">
    <location>
        <begin position="1116"/>
        <end position="1218"/>
    </location>
</feature>
<comment type="caution">
    <text evidence="4">The sequence shown here is derived from an EMBL/GenBank/DDBJ whole genome shotgun (WGS) entry which is preliminary data.</text>
</comment>
<feature type="domain" description="DUF11" evidence="3">
    <location>
        <begin position="2846"/>
        <end position="2987"/>
    </location>
</feature>
<evidence type="ECO:0000256" key="2">
    <source>
        <dbReference type="SAM" id="Phobius"/>
    </source>
</evidence>
<feature type="domain" description="DUF11" evidence="3">
    <location>
        <begin position="2411"/>
        <end position="2491"/>
    </location>
</feature>
<keyword evidence="2" id="KW-0812">Transmembrane</keyword>
<keyword evidence="5" id="KW-1185">Reference proteome</keyword>
<feature type="domain" description="DUF11" evidence="3">
    <location>
        <begin position="3135"/>
        <end position="3257"/>
    </location>
</feature>
<feature type="domain" description="DUF11" evidence="3">
    <location>
        <begin position="2557"/>
        <end position="2677"/>
    </location>
</feature>
<dbReference type="InterPro" id="IPR013783">
    <property type="entry name" value="Ig-like_fold"/>
</dbReference>
<dbReference type="PANTHER" id="PTHR34819:SF3">
    <property type="entry name" value="CELL SURFACE PROTEIN"/>
    <property type="match status" value="1"/>
</dbReference>
<sequence length="3301" mass="332961">MLRTVGMDIVGATRGDGSAGSSRRRGIVATVVAALVLALGVVLPGAFAPALADAPGTPAAAQNTNPLTVTDSGTDVLAGATGTVRVTAAYPVDGPGADLYNASIVVVLPPGIAYAGGASGIQGLGEPRQVTYVVTPASPGVPAVTATALVWDNVTDVPKGSELEISVPVTADPAAYPAGSSFTVDAGVYANSNERVVPRITVPPVGPPTVDATDGWGDDAVELDVIPLELTKTNDDAESEVYRGPDNATRYTLTVRTAQVAGTNDVVVVDRVPAEYVVTGCSDGCTREIVTIDGAVYTQLTWNLGDLPGASVTTLTYDAYVGLRTITAPDGTQDGEPTRPGGSGDAIRNTATATGTYGGDVAAGASTSVETSDTATATLLDLGAVKTSAAGDFHAGERATFTLHVRSSQYVDAADVVVTDTVPNGMCPIVPAGVDVTGAAWPADCPQPGTAATDGSVTGGTMTGVVVGANGTFTVTFALADGVEPEDLEEAISYQVHMRESYQDGSLTSVGDGFVNTAQVTGDLTPTEENTVDDDLVTGTNGSAAELSTGDVSMDKTVWSNPERVRISATAPATPGQAMTNLTCADGTAPASEWVGEGGPNLQLGDLVCFTISSVFPAGVATRDVRLVDFLPEGTELVGWAPGAGAPESGTSPAVPANTVTITQPDPAVASWLLGDQLGSSRVVERGEVLTLVVLARVTEVSQNVPDVTGNLAKMRYTDGHGRVVGLRDQVDLTLAPPVPLATEKLADGVSVRDVNESSVVTFTVDVAHRGTAENRTDYPLDSVEVWDVLPTGFSCDDLLDATVSPAFEVCTPAVGSIPATIVWKLTGPSLRTALEAGTGSDGDELWEPGETLRITYDLDVPSPLSIGTEHTNTAAVTRYTAPTTDGIAPTTAPYYPTNPVGAYPDETKNAPEASDTATLRLANATVAKTVYATQNGGIGAPATATIGEWAVYHYSVTVPPYTSVFNGVLDDALPMDRFEQVGTPSIQGFPTFGASAPTDASAECVASADGSQFVLCEDGRLLFPTTWTNTTGDPVTFTIGFTAKVRDVPANQHGVTIPNTATFTSSSTVAGSPVLRDSAVATLGVVEPAPAVRKYVSTPQPTTSVPGNDVSITTTGGATAFFTIRVTNPAGRSTAHDTVVTDCVPARLGDVTQVGTAPQGSVAIGAAGSCANGGSQITWTVGDVPANGTLDLFLATTVDETAAAGNVFANRADLTATSMPGVVDGERTYTSSDGAEVRIANVTGAKSAQVLGAPGNQPAGSAVPGQTIRWTVRADIPGETSVYDFALVDLLPRGVGSPTNVTVTCSWTTDPSLCAVTQLASTTSNNRERVAFLLGDVTQAGGTRTVTVTYDTVVNTVASGGYPVHSQTLTNAAQPRWNASSDGTPPTSSGGTWDISGSEVAASVTVREPTVSTQKSVTNTRPAQGDVFTYSVQAAAVTTDTASNRRNVTAYGVTVVDTVPAGVVPVADASGTPLADGATITSGALTGTWNAGARTITWTIAQLVPGTPQTFSYSAKLAPASSLTGAGLVNRAGATGWSSLPSGGRDYTATATSTTTVTPQFPLVDTVKRRVTGNPVYIGQEVEYTITLTNRASDANRTGAVAVSLDAVDTLPADWAFVPGSATVSVRGAAPVALADPSIDARVLTWAGVGGSGVDLAPGQSVVIRYLATPLTTAAAGMSVDHTNDATAANVTDRTGGTSYNGGSGSYVGTRGSATANIALADLRVTKSANDDFVAGATAPGTWRLTVDNLGPDAAVGVAIHDVVTLPEGVTNVTTPNAAAEGWTCAPAVVAGGTATIDCVRSNANEQLAVGQTRTLTVAASVAASVPAGTQVPNTATVSATTLDRQPDNDTSSDPGIVRGEADLGVVKAVTDPAAPATAVVAGEPIGWSVTLTNHGPSVSRGSSAAPILLTDSLPANVTDVVVDEAALPAGVTCDAPAGGSLVCRVTRDLAVGESVVVRLAAQVPADVAAGGSVVNSATVTPVTPEPAGSTGNNTSTTTTPTAVREALTIQKSIAAPEGTPVAGDVITYRVAVSNAGPSVARGVFVVDASPAHTSFVQLTETDSGAWSTTAAAGQRGNLRLDRGPVLGVGQTTTFEIAVRIDDDYVMPDPPVDLVNVVTVSSAWREDQDTSQVGVNTREEADLAIVKTVSADVVIAGGEGVTYTLAVTNKGPSQATDLVVSDTLPAGVTLDGDVPAGCTTSEQDGRQTVTCTRETLGTVASGATPWLIELPVLVAADVQAAGLDNTATVTSATPEDPATLEDNTSTVPLDVLQRASLRVEKSGAPDPVTAGEDVTWTIVVHNDGPSDAQAVTLADTLDPRLAFRSVIAEQGSCSGAPDLACTLGTIPAGGSVTITLVTRVASSVPEGTDEAPTLIGNEAVATSSTLDAETDEPATARDDDDVRVVARTALGIDKRTTTPVVDAGADATFEIDVTNAGPSDAAAPVVVTDTLPVGMTFVSHGTVTPGGSTWACAAQEPTDAGQVVTCTLRTADDSADATLPAGTVDAPVVAPTLRLTAHVDQALEASTLTNDASATSPSSPTSPEDTADVEVVTHADLTVEKSHDPSVQAIAGTPFTWTVVVTNKGASRSVATADDPIVVTDVLPLGVTLSTDPGLGSGGEGTTCAALPDLDDDGHQVVVCELTESLDAGASVTLTLNVDLDEALTGSVTNLVNVAPGLTPQPDQQVWPDTDTDEVPIVEIADLAIAKEVTTDPVVAGRAVSWDVTVTNLGPSNSDADPEHPITVTETLPLGVTGAVGAGEGWECVADAGEGGAEGREVLTCTRDADLAVGQAPVITVTGTLASGWLEPIVNDAAVAPGLTDQPDTEEALENDTTQVTTPITTLVDLVLGKAVSADLVAGATGRYVLTVTNLGPSDARDVTLVDTLPAGVELVGVVPGADGTDPEWTCEVATGEPGEPGEPDPSAGQAVDCALVADGGVLAAGGTISFEIEVSVAQQLQGDIVNTATVTSTTPEDPATLEDNTATATGTVAEVADLSIVKSALGSPVVGQALEYELVVSNAGPSTARGLVVSDLVPPSLQVTGVSVDDSGEGSTDATLDCAALAAGETGTPVVCTLPELAAGATAPTITVTVTVLAAAYPSVVNTATVDAATPEDPATLEDNTSSVVLEVPALTDLVIDKELTAQLVAGRTGTYTLTVTNEGPTPEPGPVTVTDELPAGLTLRSAAVADDAGQCSTGSGTAGRDLVTCTLTTTLAVGESAVVTLVVDVSRDASGTIVNTAGVTSPNDPTPGTDSASGEVDRSKLPATGAQIGAAAAGAALLLLLGALLVVWQRRRRSALTD</sequence>
<feature type="region of interest" description="Disordered" evidence="1">
    <location>
        <begin position="3237"/>
        <end position="3260"/>
    </location>
</feature>
<feature type="transmembrane region" description="Helical" evidence="2">
    <location>
        <begin position="3271"/>
        <end position="3291"/>
    </location>
</feature>
<evidence type="ECO:0000313" key="4">
    <source>
        <dbReference type="EMBL" id="ROR95781.1"/>
    </source>
</evidence>
<feature type="transmembrane region" description="Helical" evidence="2">
    <location>
        <begin position="27"/>
        <end position="47"/>
    </location>
</feature>
<dbReference type="Proteomes" id="UP000275356">
    <property type="component" value="Unassembled WGS sequence"/>
</dbReference>
<feature type="domain" description="DUF11" evidence="3">
    <location>
        <begin position="1723"/>
        <end position="1854"/>
    </location>
</feature>
<dbReference type="InterPro" id="IPR001434">
    <property type="entry name" value="OmcB-like_DUF11"/>
</dbReference>
<dbReference type="Pfam" id="PF01345">
    <property type="entry name" value="DUF11"/>
    <property type="match status" value="12"/>
</dbReference>
<dbReference type="NCBIfam" id="TIGR01167">
    <property type="entry name" value="LPXTG_anchor"/>
    <property type="match status" value="1"/>
</dbReference>
<feature type="domain" description="DUF11" evidence="3">
    <location>
        <begin position="2278"/>
        <end position="2391"/>
    </location>
</feature>
<dbReference type="PANTHER" id="PTHR34819">
    <property type="entry name" value="LARGE CYSTEINE-RICH PERIPLASMIC PROTEIN OMCB"/>
    <property type="match status" value="1"/>
</dbReference>